<sequence length="149" mass="17036">MNYKHLIVAAIALAFVSCSEKIDTEKVLLKKENDSLRNVLADINSKYVFDSIYFKDTRSLNNTYKKGSVYEQTFSVIAYSSNAKYFIKFDSIVNGKKVNPDALTNSKGNFTYRTTLDHKVNTISAEINIENKYGKQFHGRATDRVRVKE</sequence>
<dbReference type="OrthoDB" id="1438627at2"/>
<dbReference type="AlphaFoldDB" id="A0A1I7EXN7"/>
<accession>A0A1I7EXN7</accession>
<reference evidence="2" key="1">
    <citation type="submission" date="2016-10" db="EMBL/GenBank/DDBJ databases">
        <authorList>
            <person name="Varghese N."/>
            <person name="Submissions S."/>
        </authorList>
    </citation>
    <scope>NUCLEOTIDE SEQUENCE [LARGE SCALE GENOMIC DNA]</scope>
    <source>
        <strain evidence="2">CGMCC 1.12333</strain>
    </source>
</reference>
<dbReference type="PROSITE" id="PS51257">
    <property type="entry name" value="PROKAR_LIPOPROTEIN"/>
    <property type="match status" value="1"/>
</dbReference>
<protein>
    <submittedName>
        <fullName evidence="1">Uncharacterized protein</fullName>
    </submittedName>
</protein>
<dbReference type="STRING" id="1224947.SAMN05216480_101390"/>
<keyword evidence="2" id="KW-1185">Reference proteome</keyword>
<evidence type="ECO:0000313" key="2">
    <source>
        <dbReference type="Proteomes" id="UP000199138"/>
    </source>
</evidence>
<dbReference type="Proteomes" id="UP000199138">
    <property type="component" value="Unassembled WGS sequence"/>
</dbReference>
<gene>
    <name evidence="1" type="ORF">SAMN05216480_101390</name>
</gene>
<evidence type="ECO:0000313" key="1">
    <source>
        <dbReference type="EMBL" id="SFU28655.1"/>
    </source>
</evidence>
<name>A0A1I7EXN7_9FLAO</name>
<dbReference type="EMBL" id="FPBK01000001">
    <property type="protein sequence ID" value="SFU28655.1"/>
    <property type="molecule type" value="Genomic_DNA"/>
</dbReference>
<proteinExistence type="predicted"/>
<dbReference type="RefSeq" id="WP_143106327.1">
    <property type="nucleotide sequence ID" value="NZ_FPBK01000001.1"/>
</dbReference>
<organism evidence="1 2">
    <name type="scientific">Pustulibacterium marinum</name>
    <dbReference type="NCBI Taxonomy" id="1224947"/>
    <lineage>
        <taxon>Bacteria</taxon>
        <taxon>Pseudomonadati</taxon>
        <taxon>Bacteroidota</taxon>
        <taxon>Flavobacteriia</taxon>
        <taxon>Flavobacteriales</taxon>
        <taxon>Flavobacteriaceae</taxon>
        <taxon>Pustulibacterium</taxon>
    </lineage>
</organism>